<feature type="region of interest" description="Disordered" evidence="6">
    <location>
        <begin position="184"/>
        <end position="206"/>
    </location>
</feature>
<dbReference type="InterPro" id="IPR056792">
    <property type="entry name" value="PRC_RimM"/>
</dbReference>
<dbReference type="Proteomes" id="UP000249590">
    <property type="component" value="Unassembled WGS sequence"/>
</dbReference>
<evidence type="ECO:0000313" key="10">
    <source>
        <dbReference type="Proteomes" id="UP000249590"/>
    </source>
</evidence>
<keyword evidence="2 5" id="KW-0690">Ribosome biogenesis</keyword>
<dbReference type="OrthoDB" id="9788191at2"/>
<comment type="caution">
    <text evidence="9">The sequence shown here is derived from an EMBL/GenBank/DDBJ whole genome shotgun (WGS) entry which is preliminary data.</text>
</comment>
<dbReference type="NCBIfam" id="TIGR02273">
    <property type="entry name" value="16S_RimM"/>
    <property type="match status" value="1"/>
</dbReference>
<dbReference type="AlphaFoldDB" id="A0A8B2P0E1"/>
<dbReference type="InterPro" id="IPR011961">
    <property type="entry name" value="RimM"/>
</dbReference>
<protein>
    <recommendedName>
        <fullName evidence="5">Ribosome maturation factor RimM</fullName>
    </recommendedName>
</protein>
<dbReference type="InterPro" id="IPR036976">
    <property type="entry name" value="RimM_N_sf"/>
</dbReference>
<evidence type="ECO:0000256" key="4">
    <source>
        <dbReference type="ARBA" id="ARBA00023186"/>
    </source>
</evidence>
<evidence type="ECO:0000256" key="2">
    <source>
        <dbReference type="ARBA" id="ARBA00022517"/>
    </source>
</evidence>
<comment type="subcellular location">
    <subcellularLocation>
        <location evidence="5">Cytoplasm</location>
    </subcellularLocation>
</comment>
<evidence type="ECO:0000259" key="8">
    <source>
        <dbReference type="Pfam" id="PF24986"/>
    </source>
</evidence>
<evidence type="ECO:0000313" key="9">
    <source>
        <dbReference type="EMBL" id="RAI04531.1"/>
    </source>
</evidence>
<dbReference type="InterPro" id="IPR011033">
    <property type="entry name" value="PRC_barrel-like_sf"/>
</dbReference>
<dbReference type="Gene3D" id="2.40.30.60">
    <property type="entry name" value="RimM"/>
    <property type="match status" value="1"/>
</dbReference>
<keyword evidence="3 5" id="KW-0698">rRNA processing</keyword>
<dbReference type="InterPro" id="IPR009000">
    <property type="entry name" value="Transl_B-barrel_sf"/>
</dbReference>
<evidence type="ECO:0000256" key="3">
    <source>
        <dbReference type="ARBA" id="ARBA00022552"/>
    </source>
</evidence>
<dbReference type="EMBL" id="QHHQ01000001">
    <property type="protein sequence ID" value="RAI04531.1"/>
    <property type="molecule type" value="Genomic_DNA"/>
</dbReference>
<feature type="domain" description="RimM N-terminal" evidence="7">
    <location>
        <begin position="26"/>
        <end position="103"/>
    </location>
</feature>
<comment type="similarity">
    <text evidence="5">Belongs to the RimM family.</text>
</comment>
<name>A0A8B2P0E1_9HYPH</name>
<proteinExistence type="inferred from homology"/>
<dbReference type="InterPro" id="IPR002676">
    <property type="entry name" value="RimM_N"/>
</dbReference>
<dbReference type="Pfam" id="PF01782">
    <property type="entry name" value="RimM"/>
    <property type="match status" value="1"/>
</dbReference>
<comment type="subunit">
    <text evidence="5">Binds ribosomal protein uS19.</text>
</comment>
<dbReference type="PANTHER" id="PTHR33692">
    <property type="entry name" value="RIBOSOME MATURATION FACTOR RIMM"/>
    <property type="match status" value="1"/>
</dbReference>
<dbReference type="PANTHER" id="PTHR33692:SF1">
    <property type="entry name" value="RIBOSOME MATURATION FACTOR RIMM"/>
    <property type="match status" value="1"/>
</dbReference>
<keyword evidence="4 5" id="KW-0143">Chaperone</keyword>
<evidence type="ECO:0000259" key="7">
    <source>
        <dbReference type="Pfam" id="PF01782"/>
    </source>
</evidence>
<organism evidence="9 10">
    <name type="scientific">Acuticoccus sediminis</name>
    <dbReference type="NCBI Taxonomy" id="2184697"/>
    <lineage>
        <taxon>Bacteria</taxon>
        <taxon>Pseudomonadati</taxon>
        <taxon>Pseudomonadota</taxon>
        <taxon>Alphaproteobacteria</taxon>
        <taxon>Hyphomicrobiales</taxon>
        <taxon>Amorphaceae</taxon>
        <taxon>Acuticoccus</taxon>
    </lineage>
</organism>
<reference evidence="9 10" key="1">
    <citation type="submission" date="2018-05" db="EMBL/GenBank/DDBJ databases">
        <title>Acuticoccus sediminis sp. nov., isolated from deep-sea sediment of Indian Ocean.</title>
        <authorList>
            <person name="Liu X."/>
            <person name="Lai Q."/>
            <person name="Du Y."/>
            <person name="Sun F."/>
            <person name="Zhang X."/>
            <person name="Wang S."/>
            <person name="Shao Z."/>
        </authorList>
    </citation>
    <scope>NUCLEOTIDE SEQUENCE [LARGE SCALE GENOMIC DNA]</scope>
    <source>
        <strain evidence="9 10">PTG4-2</strain>
    </source>
</reference>
<evidence type="ECO:0000256" key="1">
    <source>
        <dbReference type="ARBA" id="ARBA00022490"/>
    </source>
</evidence>
<dbReference type="GO" id="GO:0043022">
    <property type="term" value="F:ribosome binding"/>
    <property type="evidence" value="ECO:0007669"/>
    <property type="project" value="InterPro"/>
</dbReference>
<feature type="region of interest" description="Disordered" evidence="6">
    <location>
        <begin position="1"/>
        <end position="22"/>
    </location>
</feature>
<dbReference type="GO" id="GO:0005737">
    <property type="term" value="C:cytoplasm"/>
    <property type="evidence" value="ECO:0007669"/>
    <property type="project" value="UniProtKB-SubCell"/>
</dbReference>
<gene>
    <name evidence="5" type="primary">rimM</name>
    <name evidence="9" type="ORF">DLJ53_05655</name>
</gene>
<dbReference type="Gene3D" id="2.30.30.240">
    <property type="entry name" value="PRC-barrel domain"/>
    <property type="match status" value="1"/>
</dbReference>
<evidence type="ECO:0000256" key="5">
    <source>
        <dbReference type="HAMAP-Rule" id="MF_00014"/>
    </source>
</evidence>
<sequence>MPKADTPKVERPDGDRPDADRPDIVMATIGAPHGVRGAVKLTVFSEDPLSLRRYNPFQTADGRAVKLTSVKAIGKAIVATIEGIDDRNAAEPLRGTELFVPRTRLPRPDEDEFYHVDLIGLEARLRDGTVLGTIRGVFDFGAGDLLDIVGGKPLIVPFTREVVPEVDIAGGFVTVVAIPGLLDDGTEPPADAGVGDGEGDREGEGD</sequence>
<dbReference type="GO" id="GO:0005840">
    <property type="term" value="C:ribosome"/>
    <property type="evidence" value="ECO:0007669"/>
    <property type="project" value="InterPro"/>
</dbReference>
<dbReference type="RefSeq" id="WP_111344117.1">
    <property type="nucleotide sequence ID" value="NZ_QHHQ01000001.1"/>
</dbReference>
<dbReference type="GO" id="GO:0042274">
    <property type="term" value="P:ribosomal small subunit biogenesis"/>
    <property type="evidence" value="ECO:0007669"/>
    <property type="project" value="UniProtKB-UniRule"/>
</dbReference>
<dbReference type="SUPFAM" id="SSF50447">
    <property type="entry name" value="Translation proteins"/>
    <property type="match status" value="1"/>
</dbReference>
<dbReference type="Pfam" id="PF24986">
    <property type="entry name" value="PRC_RimM"/>
    <property type="match status" value="1"/>
</dbReference>
<comment type="domain">
    <text evidence="5">The PRC barrel domain binds ribosomal protein uS19.</text>
</comment>
<evidence type="ECO:0000256" key="6">
    <source>
        <dbReference type="SAM" id="MobiDB-lite"/>
    </source>
</evidence>
<keyword evidence="1 5" id="KW-0963">Cytoplasm</keyword>
<dbReference type="GO" id="GO:0006364">
    <property type="term" value="P:rRNA processing"/>
    <property type="evidence" value="ECO:0007669"/>
    <property type="project" value="UniProtKB-UniRule"/>
</dbReference>
<feature type="domain" description="Ribosome maturation factor RimM PRC barrel" evidence="8">
    <location>
        <begin position="116"/>
        <end position="177"/>
    </location>
</feature>
<accession>A0A8B2P0E1</accession>
<comment type="function">
    <text evidence="5">An accessory protein needed during the final step in the assembly of 30S ribosomal subunit, possibly for assembly of the head region. Essential for efficient processing of 16S rRNA. May be needed both before and after RbfA during the maturation of 16S rRNA. It has affinity for free ribosomal 30S subunits but not for 70S ribosomes.</text>
</comment>
<dbReference type="HAMAP" id="MF_00014">
    <property type="entry name" value="Ribosome_mat_RimM"/>
    <property type="match status" value="1"/>
</dbReference>
<dbReference type="SUPFAM" id="SSF50346">
    <property type="entry name" value="PRC-barrel domain"/>
    <property type="match status" value="1"/>
</dbReference>
<keyword evidence="10" id="KW-1185">Reference proteome</keyword>